<organism evidence="2 3">
    <name type="scientific">Paraferrimonas sedimenticola</name>
    <dbReference type="NCBI Taxonomy" id="375674"/>
    <lineage>
        <taxon>Bacteria</taxon>
        <taxon>Pseudomonadati</taxon>
        <taxon>Pseudomonadota</taxon>
        <taxon>Gammaproteobacteria</taxon>
        <taxon>Alteromonadales</taxon>
        <taxon>Ferrimonadaceae</taxon>
        <taxon>Paraferrimonas</taxon>
    </lineage>
</organism>
<accession>A0AA37RY44</accession>
<dbReference type="PROSITE" id="PS51819">
    <property type="entry name" value="VOC"/>
    <property type="match status" value="1"/>
</dbReference>
<dbReference type="Pfam" id="PF00903">
    <property type="entry name" value="Glyoxalase"/>
    <property type="match status" value="1"/>
</dbReference>
<dbReference type="PANTHER" id="PTHR33993">
    <property type="entry name" value="GLYOXALASE-RELATED"/>
    <property type="match status" value="1"/>
</dbReference>
<reference evidence="2" key="2">
    <citation type="submission" date="2023-01" db="EMBL/GenBank/DDBJ databases">
        <title>Draft genome sequence of Paraferrimonas sedimenticola strain NBRC 101628.</title>
        <authorList>
            <person name="Sun Q."/>
            <person name="Mori K."/>
        </authorList>
    </citation>
    <scope>NUCLEOTIDE SEQUENCE</scope>
    <source>
        <strain evidence="2">NBRC 101628</strain>
    </source>
</reference>
<evidence type="ECO:0000313" key="2">
    <source>
        <dbReference type="EMBL" id="GLP97171.1"/>
    </source>
</evidence>
<dbReference type="InterPro" id="IPR052164">
    <property type="entry name" value="Anthracycline_SecMetBiosynth"/>
</dbReference>
<proteinExistence type="predicted"/>
<dbReference type="EMBL" id="BSNC01000006">
    <property type="protein sequence ID" value="GLP97171.1"/>
    <property type="molecule type" value="Genomic_DNA"/>
</dbReference>
<dbReference type="Gene3D" id="3.10.180.10">
    <property type="entry name" value="2,3-Dihydroxybiphenyl 1,2-Dioxygenase, domain 1"/>
    <property type="match status" value="1"/>
</dbReference>
<dbReference type="InterPro" id="IPR037523">
    <property type="entry name" value="VOC_core"/>
</dbReference>
<feature type="domain" description="VOC" evidence="1">
    <location>
        <begin position="4"/>
        <end position="116"/>
    </location>
</feature>
<dbReference type="InterPro" id="IPR004360">
    <property type="entry name" value="Glyas_Fos-R_dOase_dom"/>
</dbReference>
<dbReference type="PANTHER" id="PTHR33993:SF1">
    <property type="entry name" value="GLYOXALASE FAMILY PROTEIN"/>
    <property type="match status" value="1"/>
</dbReference>
<dbReference type="InterPro" id="IPR029068">
    <property type="entry name" value="Glyas_Bleomycin-R_OHBP_Dase"/>
</dbReference>
<evidence type="ECO:0000313" key="3">
    <source>
        <dbReference type="Proteomes" id="UP001161422"/>
    </source>
</evidence>
<keyword evidence="3" id="KW-1185">Reference proteome</keyword>
<gene>
    <name evidence="2" type="ORF">GCM10007895_24780</name>
</gene>
<dbReference type="RefSeq" id="WP_095504962.1">
    <property type="nucleotide sequence ID" value="NZ_BSNC01000006.1"/>
</dbReference>
<protein>
    <submittedName>
        <fullName evidence="2">Glyoxalase</fullName>
    </submittedName>
</protein>
<dbReference type="SUPFAM" id="SSF54593">
    <property type="entry name" value="Glyoxalase/Bleomycin resistance protein/Dihydroxybiphenyl dioxygenase"/>
    <property type="match status" value="1"/>
</dbReference>
<sequence>MPAKLNYVELPATDIEAVKTFFSTVFGWQFEDFGPDYTAFSAASAGLDGGFYRAPLASTTATGAALIVFYSDELQVTLAQVQAAGGEVLKPIFDFPGGRRFHFADPAGNEWAVWGDPIS</sequence>
<dbReference type="Proteomes" id="UP001161422">
    <property type="component" value="Unassembled WGS sequence"/>
</dbReference>
<comment type="caution">
    <text evidence="2">The sequence shown here is derived from an EMBL/GenBank/DDBJ whole genome shotgun (WGS) entry which is preliminary data.</text>
</comment>
<dbReference type="AlphaFoldDB" id="A0AA37RY44"/>
<reference evidence="2" key="1">
    <citation type="journal article" date="2014" name="Int. J. Syst. Evol. Microbiol.">
        <title>Complete genome sequence of Corynebacterium casei LMG S-19264T (=DSM 44701T), isolated from a smear-ripened cheese.</title>
        <authorList>
            <consortium name="US DOE Joint Genome Institute (JGI-PGF)"/>
            <person name="Walter F."/>
            <person name="Albersmeier A."/>
            <person name="Kalinowski J."/>
            <person name="Ruckert C."/>
        </authorList>
    </citation>
    <scope>NUCLEOTIDE SEQUENCE</scope>
    <source>
        <strain evidence="2">NBRC 101628</strain>
    </source>
</reference>
<dbReference type="CDD" id="cd07247">
    <property type="entry name" value="SgaA_N_like"/>
    <property type="match status" value="1"/>
</dbReference>
<evidence type="ECO:0000259" key="1">
    <source>
        <dbReference type="PROSITE" id="PS51819"/>
    </source>
</evidence>
<name>A0AA37RY44_9GAMM</name>